<reference evidence="7" key="1">
    <citation type="journal article" date="2019" name="Int. J. Syst. Evol. Microbiol.">
        <title>The Global Catalogue of Microorganisms (GCM) 10K type strain sequencing project: providing services to taxonomists for standard genome sequencing and annotation.</title>
        <authorList>
            <consortium name="The Broad Institute Genomics Platform"/>
            <consortium name="The Broad Institute Genome Sequencing Center for Infectious Disease"/>
            <person name="Wu L."/>
            <person name="Ma J."/>
        </authorList>
    </citation>
    <scope>NUCLEOTIDE SEQUENCE [LARGE SCALE GENOMIC DNA]</scope>
    <source>
        <strain evidence="7">CCUG 49560</strain>
    </source>
</reference>
<dbReference type="InterPro" id="IPR013815">
    <property type="entry name" value="ATP_grasp_subdomain_1"/>
</dbReference>
<evidence type="ECO:0000256" key="3">
    <source>
        <dbReference type="ARBA" id="ARBA00022801"/>
    </source>
</evidence>
<dbReference type="InterPro" id="IPR011650">
    <property type="entry name" value="Peptidase_M20_dimer"/>
</dbReference>
<keyword evidence="2" id="KW-0479">Metal-binding</keyword>
<dbReference type="InterPro" id="IPR011761">
    <property type="entry name" value="ATP-grasp"/>
</dbReference>
<dbReference type="RefSeq" id="WP_262844831.1">
    <property type="nucleotide sequence ID" value="NZ_JANZYP010000033.1"/>
</dbReference>
<dbReference type="InterPro" id="IPR041472">
    <property type="entry name" value="BL00235/CARNS1_N"/>
</dbReference>
<dbReference type="InterPro" id="IPR002933">
    <property type="entry name" value="Peptidase_M20"/>
</dbReference>
<keyword evidence="4" id="KW-0067">ATP-binding</keyword>
<dbReference type="Gene3D" id="3.40.630.10">
    <property type="entry name" value="Zn peptidases"/>
    <property type="match status" value="1"/>
</dbReference>
<dbReference type="PANTHER" id="PTHR43270">
    <property type="entry name" value="BETA-ALA-HIS DIPEPTIDASE"/>
    <property type="match status" value="1"/>
</dbReference>
<comment type="caution">
    <text evidence="6">The sequence shown here is derived from an EMBL/GenBank/DDBJ whole genome shotgun (WGS) entry which is preliminary data.</text>
</comment>
<dbReference type="NCBIfam" id="NF005914">
    <property type="entry name" value="PRK07907.1"/>
    <property type="match status" value="1"/>
</dbReference>
<keyword evidence="4" id="KW-0547">Nucleotide-binding</keyword>
<dbReference type="EMBL" id="JBHSFN010000032">
    <property type="protein sequence ID" value="MFC4591380.1"/>
    <property type="molecule type" value="Genomic_DNA"/>
</dbReference>
<gene>
    <name evidence="6" type="ORF">ACFO8L_35170</name>
</gene>
<dbReference type="PROSITE" id="PS50975">
    <property type="entry name" value="ATP_GRASP"/>
    <property type="match status" value="1"/>
</dbReference>
<evidence type="ECO:0000313" key="7">
    <source>
        <dbReference type="Proteomes" id="UP001595891"/>
    </source>
</evidence>
<dbReference type="InterPro" id="IPR040570">
    <property type="entry name" value="LAL_C2"/>
</dbReference>
<dbReference type="InterPro" id="IPR051458">
    <property type="entry name" value="Cyt/Met_Dipeptidase"/>
</dbReference>
<proteinExistence type="predicted"/>
<feature type="domain" description="ATP-grasp" evidence="5">
    <location>
        <begin position="114"/>
        <end position="306"/>
    </location>
</feature>
<evidence type="ECO:0000313" key="6">
    <source>
        <dbReference type="EMBL" id="MFC4591380.1"/>
    </source>
</evidence>
<accession>A0ABV9ESN5</accession>
<dbReference type="Gene3D" id="3.30.1490.20">
    <property type="entry name" value="ATP-grasp fold, A domain"/>
    <property type="match status" value="1"/>
</dbReference>
<evidence type="ECO:0000256" key="1">
    <source>
        <dbReference type="ARBA" id="ARBA00022670"/>
    </source>
</evidence>
<dbReference type="Pfam" id="PF07687">
    <property type="entry name" value="M20_dimer"/>
    <property type="match status" value="1"/>
</dbReference>
<protein>
    <submittedName>
        <fullName evidence="6">M20/M25/M40 family metallo-hydrolase</fullName>
    </submittedName>
</protein>
<dbReference type="Pfam" id="PF13535">
    <property type="entry name" value="ATP-grasp_4"/>
    <property type="match status" value="1"/>
</dbReference>
<dbReference type="SUPFAM" id="SSF56059">
    <property type="entry name" value="Glutathione synthetase ATP-binding domain-like"/>
    <property type="match status" value="1"/>
</dbReference>
<dbReference type="Gene3D" id="3.30.70.360">
    <property type="match status" value="1"/>
</dbReference>
<organism evidence="6 7">
    <name type="scientific">Sphaerisporangium corydalis</name>
    <dbReference type="NCBI Taxonomy" id="1441875"/>
    <lineage>
        <taxon>Bacteria</taxon>
        <taxon>Bacillati</taxon>
        <taxon>Actinomycetota</taxon>
        <taxon>Actinomycetes</taxon>
        <taxon>Streptosporangiales</taxon>
        <taxon>Streptosporangiaceae</taxon>
        <taxon>Sphaerisporangium</taxon>
    </lineage>
</organism>
<evidence type="ECO:0000259" key="5">
    <source>
        <dbReference type="PROSITE" id="PS50975"/>
    </source>
</evidence>
<name>A0ABV9ESN5_9ACTN</name>
<keyword evidence="1" id="KW-0645">Protease</keyword>
<keyword evidence="3" id="KW-0378">Hydrolase</keyword>
<dbReference type="PANTHER" id="PTHR43270:SF12">
    <property type="entry name" value="SUCCINYL-DIAMINOPIMELATE DESUCCINYLASE"/>
    <property type="match status" value="1"/>
</dbReference>
<evidence type="ECO:0000256" key="4">
    <source>
        <dbReference type="PROSITE-ProRule" id="PRU00409"/>
    </source>
</evidence>
<dbReference type="Gene3D" id="3.30.470.20">
    <property type="entry name" value="ATP-grasp fold, B domain"/>
    <property type="match status" value="1"/>
</dbReference>
<dbReference type="Gene3D" id="3.40.50.20">
    <property type="match status" value="1"/>
</dbReference>
<evidence type="ECO:0000256" key="2">
    <source>
        <dbReference type="ARBA" id="ARBA00022723"/>
    </source>
</evidence>
<sequence length="865" mass="90936">MSTESFPHLVLVGARPEIVGKLVGAPIALTLVDRPGADDPFVRTAALRTFTAGITDTESLLACVRAIHRWRPVDAMLGLTEFALYPTSLAGEALGIRVNPAEAVRLTRDKAAMRHRLAERGLSTTAYRLCAGIDDLRAFVSTCRGKVLVKPADGNGGRGISLIDGETTLEAAWAHTARECAAGQVLAEEFIEGHEISVETMSAAGEHRVLAVTEKHTTGPPHFVETSHELPATLGDLERKNATAAVFWALDAVGHAWGPGHTEVITYGDGATVVEINTRYGGARIWEMVEFVSGVDLATASARALLHGLLPAVPEVPLAAAGVRFLTPPAGRIIAVTGLQDALGVRGVVRIGEMSRLGEVLAPLTDYRGRAGYVLAGGRDPESAAAAASRAASLIRFQTVASAGEETSMSDDLRAALAEVLPSVRRDLEELIRIPSVSADPAHSEDVRRSAELTARLFDDAGAPDTEILDDVEGGRPAVVARFPAPPGMPTVLLYAHHDVQPTGDPGKWTSPPFTPLERDGRLYGRGSADDKAGIAAHLAVLRLFGGRPPVGVTVFVEGEEEIGSPTLGAFLRRHRDKLRADVAVLADSANLDVGVPSLTTTLRGLVDCVVEVRALERGVHSGVFGGAAPDALTALCRLLATLHDDQGEVAVEGLVVGKASEAGYSEERFRAEAGMLDGVRLLGSGTIAERIWAKPTATVLAIDATPVADASNTLAPSARAKVSVRLAPGQNVDAAWESLARHLRDHAPWGVQVELTRGSLGRPYAIDTRGAGFDAARVAFGAAYGKDLVEVGIGGTIPFIAEFADAFPDAAILVTSAGSDPDARVHGADESLHLGDFANACLAETLLLVELARANDRSRPPRPI</sequence>
<dbReference type="SUPFAM" id="SSF53187">
    <property type="entry name" value="Zn-dependent exopeptidases"/>
    <property type="match status" value="1"/>
</dbReference>
<dbReference type="Pfam" id="PF01546">
    <property type="entry name" value="Peptidase_M20"/>
    <property type="match status" value="1"/>
</dbReference>
<keyword evidence="7" id="KW-1185">Reference proteome</keyword>
<dbReference type="Pfam" id="PF18130">
    <property type="entry name" value="ATPgrasp_N"/>
    <property type="match status" value="1"/>
</dbReference>
<dbReference type="Proteomes" id="UP001595891">
    <property type="component" value="Unassembled WGS sequence"/>
</dbReference>
<dbReference type="Pfam" id="PF18603">
    <property type="entry name" value="LAL_C2"/>
    <property type="match status" value="1"/>
</dbReference>